<accession>A0A0F9BQ80</accession>
<reference evidence="1" key="1">
    <citation type="journal article" date="2015" name="Nature">
        <title>Complex archaea that bridge the gap between prokaryotes and eukaryotes.</title>
        <authorList>
            <person name="Spang A."/>
            <person name="Saw J.H."/>
            <person name="Jorgensen S.L."/>
            <person name="Zaremba-Niedzwiedzka K."/>
            <person name="Martijn J."/>
            <person name="Lind A.E."/>
            <person name="van Eijk R."/>
            <person name="Schleper C."/>
            <person name="Guy L."/>
            <person name="Ettema T.J."/>
        </authorList>
    </citation>
    <scope>NUCLEOTIDE SEQUENCE</scope>
</reference>
<organism evidence="1">
    <name type="scientific">marine sediment metagenome</name>
    <dbReference type="NCBI Taxonomy" id="412755"/>
    <lineage>
        <taxon>unclassified sequences</taxon>
        <taxon>metagenomes</taxon>
        <taxon>ecological metagenomes</taxon>
    </lineage>
</organism>
<evidence type="ECO:0000313" key="1">
    <source>
        <dbReference type="EMBL" id="KKL24040.1"/>
    </source>
</evidence>
<name>A0A0F9BQ80_9ZZZZ</name>
<protein>
    <submittedName>
        <fullName evidence="1">Uncharacterized protein</fullName>
    </submittedName>
</protein>
<gene>
    <name evidence="1" type="ORF">LCGC14_2419330</name>
</gene>
<proteinExistence type="predicted"/>
<comment type="caution">
    <text evidence="1">The sequence shown here is derived from an EMBL/GenBank/DDBJ whole genome shotgun (WGS) entry which is preliminary data.</text>
</comment>
<dbReference type="EMBL" id="LAZR01036743">
    <property type="protein sequence ID" value="KKL24040.1"/>
    <property type="molecule type" value="Genomic_DNA"/>
</dbReference>
<sequence length="74" mass="8126">MAEKIDREEAAQEVLDFMRVSKFNIIFLGDLNDDLGKETTRAGLSVLLERGTITRALKGGKEQSFVIVGADIKG</sequence>
<dbReference type="AlphaFoldDB" id="A0A0F9BQ80"/>